<keyword evidence="3" id="KW-1185">Reference proteome</keyword>
<proteinExistence type="predicted"/>
<sequence>MNSVKSDAGLDDIYKPSLWYFDELAFLRDQELQQDGVSSLDDGEEDGNEGSIDNI</sequence>
<accession>A0AAN8ZTI5</accession>
<evidence type="ECO:0000313" key="2">
    <source>
        <dbReference type="EMBL" id="KAK7025418.1"/>
    </source>
</evidence>
<evidence type="ECO:0000256" key="1">
    <source>
        <dbReference type="SAM" id="MobiDB-lite"/>
    </source>
</evidence>
<dbReference type="EMBL" id="JAXCGZ010022746">
    <property type="protein sequence ID" value="KAK7025418.1"/>
    <property type="molecule type" value="Genomic_DNA"/>
</dbReference>
<evidence type="ECO:0000313" key="3">
    <source>
        <dbReference type="Proteomes" id="UP001381693"/>
    </source>
</evidence>
<protein>
    <submittedName>
        <fullName evidence="2">Uncharacterized protein</fullName>
    </submittedName>
</protein>
<name>A0AAN8ZTI5_HALRR</name>
<gene>
    <name evidence="2" type="ORF">SK128_007296</name>
</gene>
<reference evidence="2 3" key="1">
    <citation type="submission" date="2023-11" db="EMBL/GenBank/DDBJ databases">
        <title>Halocaridina rubra genome assembly.</title>
        <authorList>
            <person name="Smith C."/>
        </authorList>
    </citation>
    <scope>NUCLEOTIDE SEQUENCE [LARGE SCALE GENOMIC DNA]</scope>
    <source>
        <strain evidence="2">EP-1</strain>
        <tissue evidence="2">Whole</tissue>
    </source>
</reference>
<comment type="caution">
    <text evidence="2">The sequence shown here is derived from an EMBL/GenBank/DDBJ whole genome shotgun (WGS) entry which is preliminary data.</text>
</comment>
<dbReference type="Proteomes" id="UP001381693">
    <property type="component" value="Unassembled WGS sequence"/>
</dbReference>
<feature type="region of interest" description="Disordered" evidence="1">
    <location>
        <begin position="35"/>
        <end position="55"/>
    </location>
</feature>
<dbReference type="AlphaFoldDB" id="A0AAN8ZTI5"/>
<organism evidence="2 3">
    <name type="scientific">Halocaridina rubra</name>
    <name type="common">Hawaiian red shrimp</name>
    <dbReference type="NCBI Taxonomy" id="373956"/>
    <lineage>
        <taxon>Eukaryota</taxon>
        <taxon>Metazoa</taxon>
        <taxon>Ecdysozoa</taxon>
        <taxon>Arthropoda</taxon>
        <taxon>Crustacea</taxon>
        <taxon>Multicrustacea</taxon>
        <taxon>Malacostraca</taxon>
        <taxon>Eumalacostraca</taxon>
        <taxon>Eucarida</taxon>
        <taxon>Decapoda</taxon>
        <taxon>Pleocyemata</taxon>
        <taxon>Caridea</taxon>
        <taxon>Atyoidea</taxon>
        <taxon>Atyidae</taxon>
        <taxon>Halocaridina</taxon>
    </lineage>
</organism>
<feature type="non-terminal residue" evidence="2">
    <location>
        <position position="55"/>
    </location>
</feature>